<dbReference type="OrthoDB" id="7869153at2"/>
<keyword evidence="4" id="KW-1185">Reference proteome</keyword>
<comment type="caution">
    <text evidence="3">The sequence shown here is derived from an EMBL/GenBank/DDBJ whole genome shotgun (WGS) entry which is preliminary data.</text>
</comment>
<dbReference type="PANTHER" id="PTHR21621">
    <property type="entry name" value="RIBOSOMAL PROTEIN S6 MODIFICATION PROTEIN"/>
    <property type="match status" value="1"/>
</dbReference>
<dbReference type="Gene3D" id="3.30.470.20">
    <property type="entry name" value="ATP-grasp fold, B domain"/>
    <property type="match status" value="1"/>
</dbReference>
<dbReference type="InterPro" id="IPR011761">
    <property type="entry name" value="ATP-grasp"/>
</dbReference>
<evidence type="ECO:0000313" key="4">
    <source>
        <dbReference type="Proteomes" id="UP000070352"/>
    </source>
</evidence>
<dbReference type="GO" id="GO:0005524">
    <property type="term" value="F:ATP binding"/>
    <property type="evidence" value="ECO:0007669"/>
    <property type="project" value="UniProtKB-UniRule"/>
</dbReference>
<dbReference type="PANTHER" id="PTHR21621:SF0">
    <property type="entry name" value="BETA-CITRYLGLUTAMATE SYNTHASE B-RELATED"/>
    <property type="match status" value="1"/>
</dbReference>
<dbReference type="SUPFAM" id="SSF56059">
    <property type="entry name" value="Glutathione synthetase ATP-binding domain-like"/>
    <property type="match status" value="1"/>
</dbReference>
<protein>
    <recommendedName>
        <fullName evidence="2">ATP-grasp domain-containing protein</fullName>
    </recommendedName>
</protein>
<dbReference type="Proteomes" id="UP000070352">
    <property type="component" value="Unassembled WGS sequence"/>
</dbReference>
<evidence type="ECO:0000313" key="3">
    <source>
        <dbReference type="EMBL" id="KXG42809.1"/>
    </source>
</evidence>
<dbReference type="AlphaFoldDB" id="A0A135L1R0"/>
<dbReference type="GO" id="GO:0016879">
    <property type="term" value="F:ligase activity, forming carbon-nitrogen bonds"/>
    <property type="evidence" value="ECO:0007669"/>
    <property type="project" value="TreeGrafter"/>
</dbReference>
<dbReference type="InterPro" id="IPR026838">
    <property type="entry name" value="YheC/D"/>
</dbReference>
<evidence type="ECO:0000259" key="2">
    <source>
        <dbReference type="PROSITE" id="PS50975"/>
    </source>
</evidence>
<accession>A0A135L1R0</accession>
<keyword evidence="1" id="KW-0067">ATP-binding</keyword>
<feature type="domain" description="ATP-grasp" evidence="2">
    <location>
        <begin position="114"/>
        <end position="352"/>
    </location>
</feature>
<keyword evidence="1" id="KW-0547">Nucleotide-binding</keyword>
<evidence type="ECO:0000256" key="1">
    <source>
        <dbReference type="PROSITE-ProRule" id="PRU00409"/>
    </source>
</evidence>
<dbReference type="GO" id="GO:0046872">
    <property type="term" value="F:metal ion binding"/>
    <property type="evidence" value="ECO:0007669"/>
    <property type="project" value="InterPro"/>
</dbReference>
<dbReference type="STRING" id="1413211.U473_01245"/>
<gene>
    <name evidence="3" type="ORF">U473_01245</name>
</gene>
<dbReference type="GO" id="GO:0005737">
    <property type="term" value="C:cytoplasm"/>
    <property type="evidence" value="ECO:0007669"/>
    <property type="project" value="TreeGrafter"/>
</dbReference>
<proteinExistence type="predicted"/>
<dbReference type="Pfam" id="PF14398">
    <property type="entry name" value="ATPgrasp_YheCD"/>
    <property type="match status" value="1"/>
</dbReference>
<dbReference type="EMBL" id="LSKU01000001">
    <property type="protein sequence ID" value="KXG42809.1"/>
    <property type="molecule type" value="Genomic_DNA"/>
</dbReference>
<organism evidence="3 4">
    <name type="scientific">Tepidibacillus decaturensis</name>
    <dbReference type="NCBI Taxonomy" id="1413211"/>
    <lineage>
        <taxon>Bacteria</taxon>
        <taxon>Bacillati</taxon>
        <taxon>Bacillota</taxon>
        <taxon>Bacilli</taxon>
        <taxon>Bacillales</taxon>
        <taxon>Bacillaceae</taxon>
        <taxon>Tepidibacillus</taxon>
    </lineage>
</organism>
<sequence length="365" mass="42617">MNKPILGIMVGKIKNRLFFEKGFYQNLQLIGKQRNILVYVFYPDQIDWKNKRVRGFQFNLPSKKWVEGWFPIPHFVYDRIFTDYSKYRPYIERMKKEKQITFLSEALHGKWQLYQILSANPIYKEHLPKTDIFKGVQQLFTWLDHFPIILKPIGGSHGKGIIRVQKKHHQYEIVGRNQANQKIQQIFLNRRQLSQWILNFISGKKYIIQQYLDLTTKSKQPYDIRVLVQKNYVGRWEITGMAARIGDSTNITSNLHGGGTVQPVNKLLLKEFGVAKANKIQNLISSLSESIPPFIESNHGHLFEVGLDLGINRQGKVWVIEANSKPGRQVFSLLGEVELSRKSMTQPIEYMEFLFKEGGSHFNPH</sequence>
<dbReference type="PROSITE" id="PS50975">
    <property type="entry name" value="ATP_GRASP"/>
    <property type="match status" value="1"/>
</dbReference>
<name>A0A135L1R0_9BACI</name>
<dbReference type="RefSeq" id="WP_068722605.1">
    <property type="nucleotide sequence ID" value="NZ_LSKU01000001.1"/>
</dbReference>
<reference evidence="3 4" key="1">
    <citation type="submission" date="2016-02" db="EMBL/GenBank/DDBJ databases">
        <title>Draft Genome for Tepidibacillus decaturensis nov. sp. Strain Z9, an Anaerobic, Moderately Thermophilic and Heterotrophic Bacterium from Deep Subsurface of the Illinois Basin, USA.</title>
        <authorList>
            <person name="Dong Y."/>
            <person name="Chang J.Y."/>
            <person name="Sanford R."/>
            <person name="Fouke B.W."/>
        </authorList>
    </citation>
    <scope>NUCLEOTIDE SEQUENCE [LARGE SCALE GENOMIC DNA]</scope>
    <source>
        <strain evidence="3 4">Z9</strain>
    </source>
</reference>